<feature type="repeat" description="ANK" evidence="3">
    <location>
        <begin position="100"/>
        <end position="126"/>
    </location>
</feature>
<sequence>MGEMVDLNSSPGLTQDSRMLILPYEILLLVAELLPLRSWNALARTCRHLYNAFMPSLHSITVSTKNGQDDVLKWAARKGSLATIHRLTDYAPKGYFNCVYREAALHKAACTGQTEIIRWLLDSGIDPYCTQIRSDNLKSWGYIYGDTPLESAVIEFEQGKQTALLESILRRGIAVDQRDSLGRTAMFQAVINKHIPGVILLLGFGADINATDAHQVTPLDIAADMGQEAVVELLLQRGARVDMTAHGGQTSLHVAISANSIMAVSLLIKMARIALDLSLSDWIKAGILKLLLDAGADFTVPNIHGNTPVKRPWRSRAKEKVRLLLGAIQAREAAFDLPESPTTLLHAAIFAQHDLAYRLLAQGADVNQRDRDTGWTALMEAAQQEQDGLFDLVLQKSLDINAKDAWGRTALSFAAEHGSEYVVLLLLRQTKGVDLADDSLRCAVTSAVAFGDAEFLESIHEKGKIDRPDPYGHMALRCAARMGNLPVVKWLLNQLRTPLMLAVYRRNGAQLLSNYWRTEPGLTPEMWTMRLSFIGPYHVGSTVTWVSKFDARLVTHPKCGHPVNSNIVKMLVEAGADLEAKNAMDGTPLTCAAINGSESAISPASRERSNVESRNKSGLVPLLLAASKGHTAVACLLLEYGASIDSVNADGDTALMLAAHNGHHETILSVLKRSAQLDRVNYAHRTALSWAAEEGRDKAVEILLCQTPLLWALQNEHERCVDLLVQGFANVTKGNIEGRTPLGWALRDGKSSQKGRDAHIRILYDRHPASSSLLSTKHARL</sequence>
<feature type="repeat" description="ANK" evidence="3">
    <location>
        <begin position="214"/>
        <end position="246"/>
    </location>
</feature>
<dbReference type="PROSITE" id="PS50088">
    <property type="entry name" value="ANK_REPEAT"/>
    <property type="match status" value="8"/>
</dbReference>
<feature type="repeat" description="ANK" evidence="3">
    <location>
        <begin position="339"/>
        <end position="371"/>
    </location>
</feature>
<dbReference type="PANTHER" id="PTHR24198:SF165">
    <property type="entry name" value="ANKYRIN REPEAT-CONTAINING PROTEIN-RELATED"/>
    <property type="match status" value="1"/>
</dbReference>
<name>A0A2I1BVK9_ASPN1</name>
<feature type="repeat" description="ANK" evidence="3">
    <location>
        <begin position="650"/>
        <end position="682"/>
    </location>
</feature>
<dbReference type="STRING" id="1392255.A0A2I1BVK9"/>
<dbReference type="InterPro" id="IPR036047">
    <property type="entry name" value="F-box-like_dom_sf"/>
</dbReference>
<dbReference type="SUPFAM" id="SSF48403">
    <property type="entry name" value="Ankyrin repeat"/>
    <property type="match status" value="3"/>
</dbReference>
<dbReference type="PROSITE" id="PS50297">
    <property type="entry name" value="ANK_REP_REGION"/>
    <property type="match status" value="4"/>
</dbReference>
<feature type="repeat" description="ANK" evidence="3">
    <location>
        <begin position="617"/>
        <end position="649"/>
    </location>
</feature>
<dbReference type="Pfam" id="PF00023">
    <property type="entry name" value="Ank"/>
    <property type="match status" value="1"/>
</dbReference>
<feature type="repeat" description="ANK" evidence="3">
    <location>
        <begin position="181"/>
        <end position="213"/>
    </location>
</feature>
<dbReference type="RefSeq" id="XP_024678013.1">
    <property type="nucleotide sequence ID" value="XM_024832276.1"/>
</dbReference>
<evidence type="ECO:0000256" key="1">
    <source>
        <dbReference type="ARBA" id="ARBA00022737"/>
    </source>
</evidence>
<proteinExistence type="predicted"/>
<dbReference type="GeneID" id="36539612"/>
<keyword evidence="2 3" id="KW-0040">ANK repeat</keyword>
<reference evidence="5" key="1">
    <citation type="journal article" date="2018" name="Proc. Natl. Acad. Sci. U.S.A.">
        <title>Linking secondary metabolites to gene clusters through genome sequencing of six diverse Aspergillus species.</title>
        <authorList>
            <person name="Kaerboelling I."/>
            <person name="Vesth T.C."/>
            <person name="Frisvad J.C."/>
            <person name="Nybo J.L."/>
            <person name="Theobald S."/>
            <person name="Kuo A."/>
            <person name="Bowyer P."/>
            <person name="Matsuda Y."/>
            <person name="Mondo S."/>
            <person name="Lyhne E.K."/>
            <person name="Kogle M.E."/>
            <person name="Clum A."/>
            <person name="Lipzen A."/>
            <person name="Salamov A."/>
            <person name="Ngan C.Y."/>
            <person name="Daum C."/>
            <person name="Chiniquy J."/>
            <person name="Barry K."/>
            <person name="LaButti K."/>
            <person name="Haridas S."/>
            <person name="Simmons B.A."/>
            <person name="Magnuson J.K."/>
            <person name="Mortensen U.H."/>
            <person name="Larsen T.O."/>
            <person name="Grigoriev I.V."/>
            <person name="Baker S.E."/>
            <person name="Andersen M.R."/>
        </authorList>
    </citation>
    <scope>NUCLEOTIDE SEQUENCE [LARGE SCALE GENOMIC DNA]</scope>
    <source>
        <strain evidence="5">IBT 16806</strain>
    </source>
</reference>
<organism evidence="4 5">
    <name type="scientific">Aspergillus novofumigatus (strain IBT 16806)</name>
    <dbReference type="NCBI Taxonomy" id="1392255"/>
    <lineage>
        <taxon>Eukaryota</taxon>
        <taxon>Fungi</taxon>
        <taxon>Dikarya</taxon>
        <taxon>Ascomycota</taxon>
        <taxon>Pezizomycotina</taxon>
        <taxon>Eurotiomycetes</taxon>
        <taxon>Eurotiomycetidae</taxon>
        <taxon>Eurotiales</taxon>
        <taxon>Aspergillaceae</taxon>
        <taxon>Aspergillus</taxon>
        <taxon>Aspergillus subgen. Fumigati</taxon>
    </lineage>
</organism>
<feature type="repeat" description="ANK" evidence="3">
    <location>
        <begin position="406"/>
        <end position="438"/>
    </location>
</feature>
<dbReference type="SUPFAM" id="SSF81383">
    <property type="entry name" value="F-box domain"/>
    <property type="match status" value="1"/>
</dbReference>
<feature type="repeat" description="ANK" evidence="3">
    <location>
        <begin position="373"/>
        <end position="405"/>
    </location>
</feature>
<dbReference type="VEuPathDB" id="FungiDB:P174DRAFT_516072"/>
<keyword evidence="1" id="KW-0677">Repeat</keyword>
<dbReference type="Gene3D" id="1.25.40.20">
    <property type="entry name" value="Ankyrin repeat-containing domain"/>
    <property type="match status" value="4"/>
</dbReference>
<dbReference type="Pfam" id="PF12796">
    <property type="entry name" value="Ank_2"/>
    <property type="match status" value="4"/>
</dbReference>
<dbReference type="AlphaFoldDB" id="A0A2I1BVK9"/>
<dbReference type="InterPro" id="IPR036770">
    <property type="entry name" value="Ankyrin_rpt-contain_sf"/>
</dbReference>
<evidence type="ECO:0000313" key="4">
    <source>
        <dbReference type="EMBL" id="PKX89418.1"/>
    </source>
</evidence>
<dbReference type="Proteomes" id="UP000234474">
    <property type="component" value="Unassembled WGS sequence"/>
</dbReference>
<evidence type="ECO:0000256" key="2">
    <source>
        <dbReference type="ARBA" id="ARBA00023043"/>
    </source>
</evidence>
<dbReference type="EMBL" id="MSZS01000010">
    <property type="protein sequence ID" value="PKX89418.1"/>
    <property type="molecule type" value="Genomic_DNA"/>
</dbReference>
<dbReference type="OMA" id="QNEGCTP"/>
<comment type="caution">
    <text evidence="4">The sequence shown here is derived from an EMBL/GenBank/DDBJ whole genome shotgun (WGS) entry which is preliminary data.</text>
</comment>
<dbReference type="OrthoDB" id="4772757at2759"/>
<dbReference type="PANTHER" id="PTHR24198">
    <property type="entry name" value="ANKYRIN REPEAT AND PROTEIN KINASE DOMAIN-CONTAINING PROTEIN"/>
    <property type="match status" value="1"/>
</dbReference>
<dbReference type="InterPro" id="IPR002110">
    <property type="entry name" value="Ankyrin_rpt"/>
</dbReference>
<evidence type="ECO:0000313" key="5">
    <source>
        <dbReference type="Proteomes" id="UP000234474"/>
    </source>
</evidence>
<dbReference type="PRINTS" id="PR01415">
    <property type="entry name" value="ANKYRIN"/>
</dbReference>
<gene>
    <name evidence="4" type="ORF">P174DRAFT_516072</name>
</gene>
<dbReference type="SMART" id="SM00248">
    <property type="entry name" value="ANK"/>
    <property type="match status" value="14"/>
</dbReference>
<accession>A0A2I1BVK9</accession>
<evidence type="ECO:0000256" key="3">
    <source>
        <dbReference type="PROSITE-ProRule" id="PRU00023"/>
    </source>
</evidence>
<protein>
    <submittedName>
        <fullName evidence="4">Ankyrin</fullName>
    </submittedName>
</protein>
<keyword evidence="5" id="KW-1185">Reference proteome</keyword>